<feature type="signal peptide" evidence="10">
    <location>
        <begin position="1"/>
        <end position="20"/>
    </location>
</feature>
<keyword evidence="7" id="KW-0170">Cobalt</keyword>
<dbReference type="OMA" id="IQHDIVQ"/>
<dbReference type="GO" id="GO:0016810">
    <property type="term" value="F:hydrolase activity, acting on carbon-nitrogen (but not peptide) bonds"/>
    <property type="evidence" value="ECO:0007669"/>
    <property type="project" value="InterPro"/>
</dbReference>
<feature type="domain" description="NodB homology" evidence="12">
    <location>
        <begin position="172"/>
        <end position="369"/>
    </location>
</feature>
<dbReference type="Proteomes" id="UP000030651">
    <property type="component" value="Unassembled WGS sequence"/>
</dbReference>
<keyword evidence="5" id="KW-0378">Hydrolase</keyword>
<evidence type="ECO:0000256" key="9">
    <source>
        <dbReference type="SAM" id="MobiDB-lite"/>
    </source>
</evidence>
<keyword evidence="2 8" id="KW-0147">Chitin-binding</keyword>
<dbReference type="PROSITE" id="PS51677">
    <property type="entry name" value="NODB"/>
    <property type="match status" value="1"/>
</dbReference>
<feature type="disulfide bond" evidence="8">
    <location>
        <begin position="109"/>
        <end position="123"/>
    </location>
</feature>
<dbReference type="PROSITE" id="PS50941">
    <property type="entry name" value="CHIT_BIND_I_2"/>
    <property type="match status" value="2"/>
</dbReference>
<dbReference type="eggNOG" id="ENOG502QRIP">
    <property type="taxonomic scope" value="Eukaryota"/>
</dbReference>
<evidence type="ECO:0000256" key="1">
    <source>
        <dbReference type="ARBA" id="ARBA00001941"/>
    </source>
</evidence>
<evidence type="ECO:0000256" key="7">
    <source>
        <dbReference type="ARBA" id="ARBA00023285"/>
    </source>
</evidence>
<accession>W3XP28</accession>
<dbReference type="OrthoDB" id="407355at2759"/>
<dbReference type="GO" id="GO:0046872">
    <property type="term" value="F:metal ion binding"/>
    <property type="evidence" value="ECO:0007669"/>
    <property type="project" value="UniProtKB-KW"/>
</dbReference>
<dbReference type="InterPro" id="IPR018371">
    <property type="entry name" value="Chitin-binding_1_CS"/>
</dbReference>
<sequence length="469" mass="49233">MRGLTLMSFTMASNLAVASASSLPIMLREVSPDMTCGSTGAGTAGYTCETGMCCSQYGYCGNTTDYCSSSNGCQAAFGDACIDDDGSGDTGEDRCGPSFNNAVCASTECCSAEGYCGTTVDHCKAPDCLFNYGPACDANKIPSGTNTSTLTRSKLGSIAYGGAGIYSCETAGTVAITYDDGPSGYTSDLLDLLAKYNAKATFFITGNNNGKGEIDNASLAWPAVIQRQHADGHQIASHTWSHADLSNITSLQRKNEMIKNEMALRNILGFIPTYMRPPYSSCTAESGCESDLADLGYHVVYFDLDTQDYLHDSPDLIQTSKDIVDQFFDGHVASDFDALAIGHDIHYQTVYNLTEYMLKEIQSLNYTALTVGECLGDPVENWYRVDSSTSVISSRVSSTASATSSAKTSSTATSAVASTLSSVLTTTTRAASSSTLVSPTTTTARASSTTTTASAPTTTSTNNNSSSSG</sequence>
<evidence type="ECO:0000256" key="4">
    <source>
        <dbReference type="ARBA" id="ARBA00022729"/>
    </source>
</evidence>
<organism evidence="13 14">
    <name type="scientific">Pestalotiopsis fici (strain W106-1 / CGMCC3.15140)</name>
    <dbReference type="NCBI Taxonomy" id="1229662"/>
    <lineage>
        <taxon>Eukaryota</taxon>
        <taxon>Fungi</taxon>
        <taxon>Dikarya</taxon>
        <taxon>Ascomycota</taxon>
        <taxon>Pezizomycotina</taxon>
        <taxon>Sordariomycetes</taxon>
        <taxon>Xylariomycetidae</taxon>
        <taxon>Amphisphaeriales</taxon>
        <taxon>Sporocadaceae</taxon>
        <taxon>Pestalotiopsis</taxon>
    </lineage>
</organism>
<dbReference type="GeneID" id="19265877"/>
<dbReference type="RefSeq" id="XP_007827636.1">
    <property type="nucleotide sequence ID" value="XM_007829445.1"/>
</dbReference>
<dbReference type="InParanoid" id="W3XP28"/>
<name>W3XP28_PESFW</name>
<feature type="chain" id="PRO_5004836034" description="Chitin deacetylase" evidence="10">
    <location>
        <begin position="21"/>
        <end position="469"/>
    </location>
</feature>
<dbReference type="InterPro" id="IPR002509">
    <property type="entry name" value="NODB_dom"/>
</dbReference>
<keyword evidence="14" id="KW-1185">Reference proteome</keyword>
<dbReference type="KEGG" id="pfy:PFICI_00864"/>
<dbReference type="InterPro" id="IPR001002">
    <property type="entry name" value="Chitin-bd_1"/>
</dbReference>
<keyword evidence="8" id="KW-1015">Disulfide bond</keyword>
<feature type="region of interest" description="Disordered" evidence="9">
    <location>
        <begin position="431"/>
        <end position="469"/>
    </location>
</feature>
<evidence type="ECO:0000313" key="13">
    <source>
        <dbReference type="EMBL" id="ETS87036.1"/>
    </source>
</evidence>
<evidence type="ECO:0000256" key="2">
    <source>
        <dbReference type="ARBA" id="ARBA00022669"/>
    </source>
</evidence>
<evidence type="ECO:0008006" key="15">
    <source>
        <dbReference type="Google" id="ProtNLM"/>
    </source>
</evidence>
<protein>
    <recommendedName>
        <fullName evidence="15">Chitin deacetylase</fullName>
    </recommendedName>
</protein>
<dbReference type="Pfam" id="PF01522">
    <property type="entry name" value="Polysacc_deac_1"/>
    <property type="match status" value="1"/>
</dbReference>
<dbReference type="GO" id="GO:0008061">
    <property type="term" value="F:chitin binding"/>
    <property type="evidence" value="ECO:0007669"/>
    <property type="project" value="UniProtKB-UniRule"/>
</dbReference>
<dbReference type="Gene3D" id="3.30.60.10">
    <property type="entry name" value="Endochitinase-like"/>
    <property type="match status" value="2"/>
</dbReference>
<dbReference type="STRING" id="1229662.W3XP28"/>
<keyword evidence="3" id="KW-0479">Metal-binding</keyword>
<dbReference type="SUPFAM" id="SSF88713">
    <property type="entry name" value="Glycoside hydrolase/deacetylase"/>
    <property type="match status" value="1"/>
</dbReference>
<feature type="domain" description="Chitin-binding type-1" evidence="11">
    <location>
        <begin position="33"/>
        <end position="83"/>
    </location>
</feature>
<dbReference type="PANTHER" id="PTHR46471">
    <property type="entry name" value="CHITIN DEACETYLASE"/>
    <property type="match status" value="1"/>
</dbReference>
<feature type="disulfide bond" evidence="8">
    <location>
        <begin position="48"/>
        <end position="60"/>
    </location>
</feature>
<dbReference type="GO" id="GO:0005975">
    <property type="term" value="P:carbohydrate metabolic process"/>
    <property type="evidence" value="ECO:0007669"/>
    <property type="project" value="InterPro"/>
</dbReference>
<evidence type="ECO:0000256" key="8">
    <source>
        <dbReference type="PROSITE-ProRule" id="PRU00261"/>
    </source>
</evidence>
<feature type="disulfide bond" evidence="8">
    <location>
        <begin position="95"/>
        <end position="110"/>
    </location>
</feature>
<dbReference type="EMBL" id="KI912109">
    <property type="protein sequence ID" value="ETS87036.1"/>
    <property type="molecule type" value="Genomic_DNA"/>
</dbReference>
<proteinExistence type="predicted"/>
<dbReference type="FunCoup" id="W3XP28">
    <property type="interactions" value="37"/>
</dbReference>
<comment type="cofactor">
    <cofactor evidence="1">
        <name>Co(2+)</name>
        <dbReference type="ChEBI" id="CHEBI:48828"/>
    </cofactor>
</comment>
<dbReference type="PANTHER" id="PTHR46471:SF4">
    <property type="entry name" value="CHITIN DEACETYLASE"/>
    <property type="match status" value="1"/>
</dbReference>
<evidence type="ECO:0000256" key="3">
    <source>
        <dbReference type="ARBA" id="ARBA00022723"/>
    </source>
</evidence>
<feature type="disulfide bond" evidence="8">
    <location>
        <begin position="104"/>
        <end position="116"/>
    </location>
</feature>
<reference evidence="14" key="1">
    <citation type="journal article" date="2015" name="BMC Genomics">
        <title>Genomic and transcriptomic analysis of the endophytic fungus Pestalotiopsis fici reveals its lifestyle and high potential for synthesis of natural products.</title>
        <authorList>
            <person name="Wang X."/>
            <person name="Zhang X."/>
            <person name="Liu L."/>
            <person name="Xiang M."/>
            <person name="Wang W."/>
            <person name="Sun X."/>
            <person name="Che Y."/>
            <person name="Guo L."/>
            <person name="Liu G."/>
            <person name="Guo L."/>
            <person name="Wang C."/>
            <person name="Yin W.B."/>
            <person name="Stadler M."/>
            <person name="Zhang X."/>
            <person name="Liu X."/>
        </authorList>
    </citation>
    <scope>NUCLEOTIDE SEQUENCE [LARGE SCALE GENOMIC DNA]</scope>
    <source>
        <strain evidence="14">W106-1 / CGMCC3.15140</strain>
    </source>
</reference>
<evidence type="ECO:0000256" key="10">
    <source>
        <dbReference type="SAM" id="SignalP"/>
    </source>
</evidence>
<dbReference type="CDD" id="cd10951">
    <property type="entry name" value="CE4_ClCDA_like"/>
    <property type="match status" value="1"/>
</dbReference>
<comment type="caution">
    <text evidence="8">Lacks conserved residue(s) required for the propagation of feature annotation.</text>
</comment>
<evidence type="ECO:0000259" key="12">
    <source>
        <dbReference type="PROSITE" id="PS51677"/>
    </source>
</evidence>
<dbReference type="HOGENOM" id="CLU_021264_11_0_1"/>
<evidence type="ECO:0000256" key="5">
    <source>
        <dbReference type="ARBA" id="ARBA00022801"/>
    </source>
</evidence>
<dbReference type="PROSITE" id="PS00026">
    <property type="entry name" value="CHIT_BIND_I_1"/>
    <property type="match status" value="1"/>
</dbReference>
<keyword evidence="6" id="KW-0119">Carbohydrate metabolism</keyword>
<dbReference type="Pfam" id="PF00187">
    <property type="entry name" value="Chitin_bind_1"/>
    <property type="match status" value="2"/>
</dbReference>
<evidence type="ECO:0000313" key="14">
    <source>
        <dbReference type="Proteomes" id="UP000030651"/>
    </source>
</evidence>
<evidence type="ECO:0000256" key="6">
    <source>
        <dbReference type="ARBA" id="ARBA00023277"/>
    </source>
</evidence>
<feature type="domain" description="Chitin-binding type-1" evidence="11">
    <location>
        <begin position="92"/>
        <end position="138"/>
    </location>
</feature>
<dbReference type="InterPro" id="IPR036861">
    <property type="entry name" value="Endochitinase-like_sf"/>
</dbReference>
<feature type="disulfide bond" evidence="8">
    <location>
        <begin position="53"/>
        <end position="67"/>
    </location>
</feature>
<gene>
    <name evidence="13" type="ORF">PFICI_00864</name>
</gene>
<dbReference type="InterPro" id="IPR011330">
    <property type="entry name" value="Glyco_hydro/deAcase_b/a-brl"/>
</dbReference>
<dbReference type="AlphaFoldDB" id="W3XP28"/>
<keyword evidence="4 10" id="KW-0732">Signal</keyword>
<dbReference type="Gene3D" id="3.20.20.370">
    <property type="entry name" value="Glycoside hydrolase/deacetylase"/>
    <property type="match status" value="1"/>
</dbReference>
<dbReference type="SMART" id="SM00270">
    <property type="entry name" value="ChtBD1"/>
    <property type="match status" value="2"/>
</dbReference>
<dbReference type="CDD" id="cd00035">
    <property type="entry name" value="ChtBD1"/>
    <property type="match status" value="2"/>
</dbReference>
<dbReference type="SUPFAM" id="SSF57016">
    <property type="entry name" value="Plant lectins/antimicrobial peptides"/>
    <property type="match status" value="2"/>
</dbReference>
<evidence type="ECO:0000259" key="11">
    <source>
        <dbReference type="PROSITE" id="PS50941"/>
    </source>
</evidence>